<dbReference type="HAMAP" id="MF_01690">
    <property type="entry name" value="DapE"/>
    <property type="match status" value="1"/>
</dbReference>
<dbReference type="PANTHER" id="PTHR43808">
    <property type="entry name" value="ACETYLORNITHINE DEACETYLASE"/>
    <property type="match status" value="1"/>
</dbReference>
<comment type="function">
    <text evidence="15">Catalyzes the hydrolysis of N-succinyl-L,L-diaminopimelic acid (SDAP), forming succinate and LL-2,6-diaminopimelate (DAP), an intermediate involved in the bacterial biosynthesis of lysine and meso-diaminopimelic acid, an essential component of bacterial cell walls.</text>
</comment>
<evidence type="ECO:0000259" key="16">
    <source>
        <dbReference type="Pfam" id="PF07687"/>
    </source>
</evidence>
<dbReference type="InterPro" id="IPR002933">
    <property type="entry name" value="Peptidase_M20"/>
</dbReference>
<dbReference type="GO" id="GO:0019877">
    <property type="term" value="P:diaminopimelate biosynthetic process"/>
    <property type="evidence" value="ECO:0007669"/>
    <property type="project" value="UniProtKB-UniRule"/>
</dbReference>
<feature type="binding site" evidence="15">
    <location>
        <position position="113"/>
    </location>
    <ligand>
        <name>Zn(2+)</name>
        <dbReference type="ChEBI" id="CHEBI:29105"/>
        <label>2</label>
    </ligand>
</feature>
<evidence type="ECO:0000256" key="12">
    <source>
        <dbReference type="ARBA" id="ARBA00023285"/>
    </source>
</evidence>
<evidence type="ECO:0000256" key="7">
    <source>
        <dbReference type="ARBA" id="ARBA00022723"/>
    </source>
</evidence>
<dbReference type="Pfam" id="PF01546">
    <property type="entry name" value="Peptidase_M20"/>
    <property type="match status" value="1"/>
</dbReference>
<dbReference type="Pfam" id="PF07687">
    <property type="entry name" value="M20_dimer"/>
    <property type="match status" value="1"/>
</dbReference>
<evidence type="ECO:0000256" key="14">
    <source>
        <dbReference type="ARBA" id="ARBA00051301"/>
    </source>
</evidence>
<dbReference type="PANTHER" id="PTHR43808:SF31">
    <property type="entry name" value="N-ACETYL-L-CITRULLINE DEACETYLASE"/>
    <property type="match status" value="1"/>
</dbReference>
<dbReference type="GO" id="GO:0008777">
    <property type="term" value="F:acetylornithine deacetylase activity"/>
    <property type="evidence" value="ECO:0007669"/>
    <property type="project" value="TreeGrafter"/>
</dbReference>
<evidence type="ECO:0000256" key="5">
    <source>
        <dbReference type="ARBA" id="ARBA00022391"/>
    </source>
</evidence>
<accession>A0A212QXD7</accession>
<dbReference type="InterPro" id="IPR050072">
    <property type="entry name" value="Peptidase_M20A"/>
</dbReference>
<evidence type="ECO:0000256" key="11">
    <source>
        <dbReference type="ARBA" id="ARBA00023154"/>
    </source>
</evidence>
<comment type="subunit">
    <text evidence="3 15">Homodimer.</text>
</comment>
<evidence type="ECO:0000256" key="3">
    <source>
        <dbReference type="ARBA" id="ARBA00011738"/>
    </source>
</evidence>
<feature type="active site" evidence="15">
    <location>
        <position position="82"/>
    </location>
</feature>
<keyword evidence="10 15" id="KW-0220">Diaminopimelate biosynthesis</keyword>
<evidence type="ECO:0000313" key="18">
    <source>
        <dbReference type="Proteomes" id="UP000197065"/>
    </source>
</evidence>
<dbReference type="InterPro" id="IPR001261">
    <property type="entry name" value="ArgE/DapE_CS"/>
</dbReference>
<keyword evidence="18" id="KW-1185">Reference proteome</keyword>
<protein>
    <recommendedName>
        <fullName evidence="5 15">Succinyl-diaminopimelate desuccinylase</fullName>
        <shortName evidence="15">SDAP desuccinylase</shortName>
        <ecNumber evidence="4 15">3.5.1.18</ecNumber>
    </recommendedName>
    <alternativeName>
        <fullName evidence="13 15">N-succinyl-LL-2,6-diaminoheptanedioate amidohydrolase</fullName>
    </alternativeName>
</protein>
<dbReference type="PROSITE" id="PS00758">
    <property type="entry name" value="ARGE_DAPE_CPG2_1"/>
    <property type="match status" value="1"/>
</dbReference>
<dbReference type="SUPFAM" id="SSF55031">
    <property type="entry name" value="Bacterial exopeptidase dimerisation domain"/>
    <property type="match status" value="1"/>
</dbReference>
<comment type="catalytic activity">
    <reaction evidence="14 15">
        <text>N-succinyl-(2S,6S)-2,6-diaminopimelate + H2O = (2S,6S)-2,6-diaminopimelate + succinate</text>
        <dbReference type="Rhea" id="RHEA:22608"/>
        <dbReference type="ChEBI" id="CHEBI:15377"/>
        <dbReference type="ChEBI" id="CHEBI:30031"/>
        <dbReference type="ChEBI" id="CHEBI:57609"/>
        <dbReference type="ChEBI" id="CHEBI:58087"/>
        <dbReference type="EC" id="3.5.1.18"/>
    </reaction>
</comment>
<proteinExistence type="inferred from homology"/>
<reference evidence="17 18" key="1">
    <citation type="submission" date="2017-06" db="EMBL/GenBank/DDBJ databases">
        <authorList>
            <person name="Kim H.J."/>
            <person name="Triplett B.A."/>
        </authorList>
    </citation>
    <scope>NUCLEOTIDE SEQUENCE [LARGE SCALE GENOMIC DNA]</scope>
    <source>
        <strain evidence="17 18">B29T1</strain>
    </source>
</reference>
<sequence length="390" mass="41395">MGDAPSALDPVRLTQDLVRIPSVTPKVGACFDLLEEVLRPLGFEVERVSFAGPGAEPVENMLATLGEPGSNGLHLAFAGHVDVVPPGDVKAWGQDPFAGTIVNGRLFGRGAADMKSGVAAFVAAVANWRETTHPLPGKISLLLTGDEEGPAVDGTVKLLEWATARGHRFDACVVGEPTSQSELGDMMKIGRRGSLTGRLSVYGRQGHVGYPHRADNAAHRLVAMLASLLAQPLDAGNAFFEPSSLQVTTIDIGNAATNVVPGLARAVFNIRHNDLHNARSLEVWVRDRLDAVGGRYDLELKSSGDAFLTSPGPLSETLAAAVGEVTGRTPVLSTSGGTSDARFICHYCPVVELGLPGPSMHQVDEHVALEDITGLARIYEVFLRRYFARS</sequence>
<dbReference type="UniPathway" id="UPA00034">
    <property type="reaction ID" value="UER00021"/>
</dbReference>
<feature type="binding site" evidence="15">
    <location>
        <position position="80"/>
    </location>
    <ligand>
        <name>Zn(2+)</name>
        <dbReference type="ChEBI" id="CHEBI:29105"/>
        <label>1</label>
    </ligand>
</feature>
<comment type="similarity">
    <text evidence="2 15">Belongs to the peptidase M20A family. DapE subfamily.</text>
</comment>
<evidence type="ECO:0000313" key="17">
    <source>
        <dbReference type="EMBL" id="SNB64395.1"/>
    </source>
</evidence>
<keyword evidence="8 15" id="KW-0378">Hydrolase</keyword>
<feature type="binding site" evidence="15">
    <location>
        <position position="148"/>
    </location>
    <ligand>
        <name>Zn(2+)</name>
        <dbReference type="ChEBI" id="CHEBI:29105"/>
        <label>2</label>
    </ligand>
</feature>
<dbReference type="Gene3D" id="3.30.70.360">
    <property type="match status" value="1"/>
</dbReference>
<keyword evidence="12 15" id="KW-0170">Cobalt</keyword>
<dbReference type="GO" id="GO:0009089">
    <property type="term" value="P:lysine biosynthetic process via diaminopimelate"/>
    <property type="evidence" value="ECO:0007669"/>
    <property type="project" value="UniProtKB-UniRule"/>
</dbReference>
<evidence type="ECO:0000256" key="8">
    <source>
        <dbReference type="ARBA" id="ARBA00022801"/>
    </source>
</evidence>
<dbReference type="NCBIfam" id="NF009557">
    <property type="entry name" value="PRK13009.1"/>
    <property type="match status" value="1"/>
</dbReference>
<keyword evidence="11 15" id="KW-0457">Lysine biosynthesis</keyword>
<comment type="cofactor">
    <cofactor evidence="15">
        <name>Zn(2+)</name>
        <dbReference type="ChEBI" id="CHEBI:29105"/>
    </cofactor>
    <cofactor evidence="15">
        <name>Co(2+)</name>
        <dbReference type="ChEBI" id="CHEBI:48828"/>
    </cofactor>
    <text evidence="15">Binds 2 Zn(2+) or Co(2+) ions per subunit.</text>
</comment>
<evidence type="ECO:0000256" key="1">
    <source>
        <dbReference type="ARBA" id="ARBA00005130"/>
    </source>
</evidence>
<evidence type="ECO:0000256" key="4">
    <source>
        <dbReference type="ARBA" id="ARBA00011921"/>
    </source>
</evidence>
<dbReference type="Gene3D" id="3.40.630.10">
    <property type="entry name" value="Zn peptidases"/>
    <property type="match status" value="2"/>
</dbReference>
<dbReference type="AlphaFoldDB" id="A0A212QXD7"/>
<feature type="binding site" evidence="15">
    <location>
        <position position="176"/>
    </location>
    <ligand>
        <name>Zn(2+)</name>
        <dbReference type="ChEBI" id="CHEBI:29105"/>
        <label>1</label>
    </ligand>
</feature>
<dbReference type="GO" id="GO:0050897">
    <property type="term" value="F:cobalt ion binding"/>
    <property type="evidence" value="ECO:0007669"/>
    <property type="project" value="UniProtKB-UniRule"/>
</dbReference>
<organism evidence="17 18">
    <name type="scientific">Arboricoccus pini</name>
    <dbReference type="NCBI Taxonomy" id="1963835"/>
    <lineage>
        <taxon>Bacteria</taxon>
        <taxon>Pseudomonadati</taxon>
        <taxon>Pseudomonadota</taxon>
        <taxon>Alphaproteobacteria</taxon>
        <taxon>Geminicoccales</taxon>
        <taxon>Geminicoccaceae</taxon>
        <taxon>Arboricoccus</taxon>
    </lineage>
</organism>
<comment type="pathway">
    <text evidence="1 15">Amino-acid biosynthesis; L-lysine biosynthesis via DAP pathway; LL-2,6-diaminopimelate from (S)-tetrahydrodipicolinate (succinylase route): step 3/3.</text>
</comment>
<dbReference type="InterPro" id="IPR011650">
    <property type="entry name" value="Peptidase_M20_dimer"/>
</dbReference>
<dbReference type="CDD" id="cd03891">
    <property type="entry name" value="M20_DapE_proteobac"/>
    <property type="match status" value="1"/>
</dbReference>
<keyword evidence="6 15" id="KW-0028">Amino-acid biosynthesis</keyword>
<evidence type="ECO:0000256" key="6">
    <source>
        <dbReference type="ARBA" id="ARBA00022605"/>
    </source>
</evidence>
<dbReference type="OrthoDB" id="9809784at2"/>
<evidence type="ECO:0000256" key="13">
    <source>
        <dbReference type="ARBA" id="ARBA00031891"/>
    </source>
</evidence>
<dbReference type="GO" id="GO:0006526">
    <property type="term" value="P:L-arginine biosynthetic process"/>
    <property type="evidence" value="ECO:0007669"/>
    <property type="project" value="TreeGrafter"/>
</dbReference>
<dbReference type="SUPFAM" id="SSF53187">
    <property type="entry name" value="Zn-dependent exopeptidases"/>
    <property type="match status" value="1"/>
</dbReference>
<dbReference type="InterPro" id="IPR005941">
    <property type="entry name" value="DapE_proteobac"/>
</dbReference>
<evidence type="ECO:0000256" key="15">
    <source>
        <dbReference type="HAMAP-Rule" id="MF_01690"/>
    </source>
</evidence>
<gene>
    <name evidence="15" type="primary">dapE</name>
    <name evidence="17" type="ORF">SAMN07250955_10478</name>
</gene>
<dbReference type="InterPro" id="IPR036264">
    <property type="entry name" value="Bact_exopeptidase_dim_dom"/>
</dbReference>
<dbReference type="RefSeq" id="WP_088560674.1">
    <property type="nucleotide sequence ID" value="NZ_FYEH01000004.1"/>
</dbReference>
<evidence type="ECO:0000256" key="10">
    <source>
        <dbReference type="ARBA" id="ARBA00022915"/>
    </source>
</evidence>
<feature type="binding site" evidence="15">
    <location>
        <position position="361"/>
    </location>
    <ligand>
        <name>Zn(2+)</name>
        <dbReference type="ChEBI" id="CHEBI:29105"/>
        <label>2</label>
    </ligand>
</feature>
<keyword evidence="7 15" id="KW-0479">Metal-binding</keyword>
<dbReference type="EC" id="3.5.1.18" evidence="4 15"/>
<dbReference type="NCBIfam" id="TIGR01246">
    <property type="entry name" value="dapE_proteo"/>
    <property type="match status" value="1"/>
</dbReference>
<dbReference type="GO" id="GO:0009014">
    <property type="term" value="F:succinyl-diaminopimelate desuccinylase activity"/>
    <property type="evidence" value="ECO:0007669"/>
    <property type="project" value="UniProtKB-UniRule"/>
</dbReference>
<dbReference type="EMBL" id="FYEH01000004">
    <property type="protein sequence ID" value="SNB64395.1"/>
    <property type="molecule type" value="Genomic_DNA"/>
</dbReference>
<dbReference type="Proteomes" id="UP000197065">
    <property type="component" value="Unassembled WGS sequence"/>
</dbReference>
<name>A0A212QXD7_9PROT</name>
<feature type="binding site" evidence="15">
    <location>
        <position position="113"/>
    </location>
    <ligand>
        <name>Zn(2+)</name>
        <dbReference type="ChEBI" id="CHEBI:29105"/>
        <label>1</label>
    </ligand>
</feature>
<evidence type="ECO:0000256" key="9">
    <source>
        <dbReference type="ARBA" id="ARBA00022833"/>
    </source>
</evidence>
<dbReference type="GO" id="GO:0008270">
    <property type="term" value="F:zinc ion binding"/>
    <property type="evidence" value="ECO:0007669"/>
    <property type="project" value="UniProtKB-UniRule"/>
</dbReference>
<feature type="domain" description="Peptidase M20 dimerisation" evidence="16">
    <location>
        <begin position="189"/>
        <end position="296"/>
    </location>
</feature>
<evidence type="ECO:0000256" key="2">
    <source>
        <dbReference type="ARBA" id="ARBA00006746"/>
    </source>
</evidence>
<keyword evidence="9 15" id="KW-0862">Zinc</keyword>
<feature type="active site" description="Proton acceptor" evidence="15">
    <location>
        <position position="147"/>
    </location>
</feature>